<keyword evidence="4" id="KW-0508">mRNA splicing</keyword>
<protein>
    <recommendedName>
        <fullName evidence="4">Pre-mRNA-splicing factor</fullName>
    </recommendedName>
</protein>
<dbReference type="InterPro" id="IPR026822">
    <property type="entry name" value="Spp2/MOS2_G-patch"/>
</dbReference>
<proteinExistence type="inferred from homology"/>
<dbReference type="VEuPathDB" id="FungiDB:CJI96_0003560"/>
<dbReference type="VEuPathDB" id="FungiDB:CJJ07_004019"/>
<name>A0A0L0P0Q8_CANAR</name>
<feature type="region of interest" description="Disordered" evidence="5">
    <location>
        <begin position="158"/>
        <end position="180"/>
    </location>
</feature>
<evidence type="ECO:0000256" key="5">
    <source>
        <dbReference type="SAM" id="MobiDB-lite"/>
    </source>
</evidence>
<dbReference type="Proteomes" id="UP000037122">
    <property type="component" value="Unassembled WGS sequence"/>
</dbReference>
<comment type="subcellular location">
    <subcellularLocation>
        <location evidence="1 4">Nucleus</location>
    </subcellularLocation>
</comment>
<comment type="caution">
    <text evidence="7">The sequence shown here is derived from an EMBL/GenBank/DDBJ whole genome shotgun (WGS) entry which is preliminary data.</text>
</comment>
<dbReference type="Pfam" id="PF12656">
    <property type="entry name" value="G-patch_2"/>
    <property type="match status" value="1"/>
</dbReference>
<dbReference type="PANTHER" id="PTHR15818">
    <property type="entry name" value="G PATCH AND KOW-CONTAINING"/>
    <property type="match status" value="1"/>
</dbReference>
<dbReference type="VEuPathDB" id="FungiDB:CJJ09_002500"/>
<organism evidence="7 8">
    <name type="scientific">Candidozyma auris</name>
    <name type="common">Yeast</name>
    <name type="synonym">Candida auris</name>
    <dbReference type="NCBI Taxonomy" id="498019"/>
    <lineage>
        <taxon>Eukaryota</taxon>
        <taxon>Fungi</taxon>
        <taxon>Dikarya</taxon>
        <taxon>Ascomycota</taxon>
        <taxon>Saccharomycotina</taxon>
        <taxon>Pichiomycetes</taxon>
        <taxon>Metschnikowiaceae</taxon>
        <taxon>Candidozyma</taxon>
    </lineage>
</organism>
<evidence type="ECO:0000256" key="2">
    <source>
        <dbReference type="ARBA" id="ARBA00008576"/>
    </source>
</evidence>
<evidence type="ECO:0000313" key="8">
    <source>
        <dbReference type="Proteomes" id="UP000037122"/>
    </source>
</evidence>
<keyword evidence="4" id="KW-0747">Spliceosome</keyword>
<accession>A0A0L0P0Q8</accession>
<comment type="similarity">
    <text evidence="2 4">Belongs to the SPP2 family.</text>
</comment>
<dbReference type="GO" id="GO:0000398">
    <property type="term" value="P:mRNA splicing, via spliceosome"/>
    <property type="evidence" value="ECO:0007669"/>
    <property type="project" value="UniProtKB-UniRule"/>
</dbReference>
<evidence type="ECO:0000256" key="4">
    <source>
        <dbReference type="RuleBase" id="RU369096"/>
    </source>
</evidence>
<keyword evidence="3 4" id="KW-0539">Nucleus</keyword>
<gene>
    <name evidence="7" type="ORF">QG37_03295</name>
</gene>
<sequence>MGGFLLNLKNKVQKPSKPGNRLTKRANVGNLASLKNLLDDDRHEESSTKTSIDAFLEKGAMAGETHVNERKTLVIKPQSLSSGIVRRKKGSFEKKDESNNIDESRASLLEGKSVDDTGLVILGDANDTSEPTEQDYGEVPVDQFGAALLRGMGWDGREDVQDKKDISHRQRGTMLGIGSKPLDEDVEKDIMGDKRTKLLVPLKIREK</sequence>
<dbReference type="PANTHER" id="PTHR15818:SF2">
    <property type="entry name" value="G-PATCH DOMAIN AND KOW MOTIFS-CONTAINING PROTEIN"/>
    <property type="match status" value="1"/>
</dbReference>
<dbReference type="VEuPathDB" id="FungiDB:B9J08_000535"/>
<evidence type="ECO:0000256" key="1">
    <source>
        <dbReference type="ARBA" id="ARBA00004123"/>
    </source>
</evidence>
<dbReference type="AlphaFoldDB" id="A0A0L0P0Q8"/>
<comment type="function">
    <text evidence="4">Involved in spliceosome maturation and the first step of pre-mRNA splicing.</text>
</comment>
<dbReference type="EMBL" id="LGST01000021">
    <property type="protein sequence ID" value="KND99869.1"/>
    <property type="molecule type" value="Genomic_DNA"/>
</dbReference>
<dbReference type="GO" id="GO:0005681">
    <property type="term" value="C:spliceosomal complex"/>
    <property type="evidence" value="ECO:0007669"/>
    <property type="project" value="UniProtKB-UniRule"/>
</dbReference>
<feature type="region of interest" description="Disordered" evidence="5">
    <location>
        <begin position="1"/>
        <end position="27"/>
    </location>
</feature>
<reference evidence="8" key="1">
    <citation type="journal article" date="2015" name="BMC Genomics">
        <title>Draft genome of a commonly misdiagnosed multidrug resistant pathogen Candida auris.</title>
        <authorList>
            <person name="Chatterjee S."/>
            <person name="Alampalli S.V."/>
            <person name="Nageshan R.K."/>
            <person name="Chettiar S.T."/>
            <person name="Joshi S."/>
            <person name="Tatu U.S."/>
        </authorList>
    </citation>
    <scope>NUCLEOTIDE SEQUENCE [LARGE SCALE GENOMIC DNA]</scope>
    <source>
        <strain evidence="8">6684</strain>
    </source>
</reference>
<dbReference type="InterPro" id="IPR045166">
    <property type="entry name" value="Spp2-like"/>
</dbReference>
<dbReference type="VEuPathDB" id="FungiDB:QG37_03295"/>
<evidence type="ECO:0000256" key="3">
    <source>
        <dbReference type="ARBA" id="ARBA00023242"/>
    </source>
</evidence>
<feature type="domain" description="Spp2/MOS2 G-patch" evidence="6">
    <location>
        <begin position="130"/>
        <end position="182"/>
    </location>
</feature>
<keyword evidence="4" id="KW-0507">mRNA processing</keyword>
<evidence type="ECO:0000259" key="6">
    <source>
        <dbReference type="Pfam" id="PF12656"/>
    </source>
</evidence>
<feature type="compositionally biased region" description="Basic and acidic residues" evidence="5">
    <location>
        <begin position="158"/>
        <end position="168"/>
    </location>
</feature>
<dbReference type="VEuPathDB" id="FungiDB:CJI97_000537"/>
<evidence type="ECO:0000313" key="7">
    <source>
        <dbReference type="EMBL" id="KND99869.1"/>
    </source>
</evidence>